<protein>
    <submittedName>
        <fullName evidence="5">Predicted protein</fullName>
    </submittedName>
</protein>
<dbReference type="PROSITE" id="PS50088">
    <property type="entry name" value="ANK_REPEAT"/>
    <property type="match status" value="1"/>
</dbReference>
<evidence type="ECO:0000313" key="5">
    <source>
        <dbReference type="EMBL" id="EFC39861.1"/>
    </source>
</evidence>
<feature type="compositionally biased region" description="Acidic residues" evidence="4">
    <location>
        <begin position="186"/>
        <end position="197"/>
    </location>
</feature>
<keyword evidence="6" id="KW-1185">Reference proteome</keyword>
<reference evidence="5 6" key="1">
    <citation type="journal article" date="2010" name="Cell">
        <title>The genome of Naegleria gruberi illuminates early eukaryotic versatility.</title>
        <authorList>
            <person name="Fritz-Laylin L.K."/>
            <person name="Prochnik S.E."/>
            <person name="Ginger M.L."/>
            <person name="Dacks J.B."/>
            <person name="Carpenter M.L."/>
            <person name="Field M.C."/>
            <person name="Kuo A."/>
            <person name="Paredez A."/>
            <person name="Chapman J."/>
            <person name="Pham J."/>
            <person name="Shu S."/>
            <person name="Neupane R."/>
            <person name="Cipriano M."/>
            <person name="Mancuso J."/>
            <person name="Tu H."/>
            <person name="Salamov A."/>
            <person name="Lindquist E."/>
            <person name="Shapiro H."/>
            <person name="Lucas S."/>
            <person name="Grigoriev I.V."/>
            <person name="Cande W.Z."/>
            <person name="Fulton C."/>
            <person name="Rokhsar D.S."/>
            <person name="Dawson S.C."/>
        </authorList>
    </citation>
    <scope>NUCLEOTIDE SEQUENCE [LARGE SCALE GENOMIC DNA]</scope>
    <source>
        <strain evidence="5 6">NEG-M</strain>
    </source>
</reference>
<evidence type="ECO:0000256" key="2">
    <source>
        <dbReference type="ARBA" id="ARBA00023043"/>
    </source>
</evidence>
<name>D2VTH9_NAEGR</name>
<dbReference type="Gene3D" id="1.25.40.20">
    <property type="entry name" value="Ankyrin repeat-containing domain"/>
    <property type="match status" value="1"/>
</dbReference>
<dbReference type="OrthoDB" id="194358at2759"/>
<evidence type="ECO:0000313" key="6">
    <source>
        <dbReference type="Proteomes" id="UP000006671"/>
    </source>
</evidence>
<dbReference type="SUPFAM" id="SSF48403">
    <property type="entry name" value="Ankyrin repeat"/>
    <property type="match status" value="1"/>
</dbReference>
<sequence>MSQLEIAAQAVDCYVDEIKGWCKCKVYIYEPSNEKVWKDAELSGLCTTKLQQLSEFNNASIFNNSLNEFIKQFLSIKTQDVNSQTPLHLAVREGHTSCVKLLLEKGADPLSVDHIGKTVVDYSRMNFINKHVIIEELQKYVDFAILPPLEPIPIIPNIAESESIEEEIIVNQEPELQSESSNSNQEQDEENENIYFM</sequence>
<dbReference type="SMART" id="SM00248">
    <property type="entry name" value="ANK"/>
    <property type="match status" value="1"/>
</dbReference>
<organism evidence="6">
    <name type="scientific">Naegleria gruberi</name>
    <name type="common">Amoeba</name>
    <dbReference type="NCBI Taxonomy" id="5762"/>
    <lineage>
        <taxon>Eukaryota</taxon>
        <taxon>Discoba</taxon>
        <taxon>Heterolobosea</taxon>
        <taxon>Tetramitia</taxon>
        <taxon>Eutetramitia</taxon>
        <taxon>Vahlkampfiidae</taxon>
        <taxon>Naegleria</taxon>
    </lineage>
</organism>
<feature type="compositionally biased region" description="Low complexity" evidence="4">
    <location>
        <begin position="173"/>
        <end position="185"/>
    </location>
</feature>
<dbReference type="KEGG" id="ngr:NAEGRDRAFT_72308"/>
<keyword evidence="1" id="KW-0677">Repeat</keyword>
<proteinExistence type="predicted"/>
<dbReference type="Proteomes" id="UP000006671">
    <property type="component" value="Unassembled WGS sequence"/>
</dbReference>
<dbReference type="EMBL" id="GG738896">
    <property type="protein sequence ID" value="EFC39861.1"/>
    <property type="molecule type" value="Genomic_DNA"/>
</dbReference>
<dbReference type="PANTHER" id="PTHR24171">
    <property type="entry name" value="ANKYRIN REPEAT DOMAIN-CONTAINING PROTEIN 39-RELATED"/>
    <property type="match status" value="1"/>
</dbReference>
<dbReference type="AlphaFoldDB" id="D2VTH9"/>
<gene>
    <name evidence="5" type="ORF">NAEGRDRAFT_72308</name>
</gene>
<dbReference type="GeneID" id="8854471"/>
<feature type="repeat" description="ANK" evidence="3">
    <location>
        <begin position="82"/>
        <end position="114"/>
    </location>
</feature>
<accession>D2VTH9</accession>
<dbReference type="PROSITE" id="PS50297">
    <property type="entry name" value="ANK_REP_REGION"/>
    <property type="match status" value="1"/>
</dbReference>
<evidence type="ECO:0000256" key="1">
    <source>
        <dbReference type="ARBA" id="ARBA00022737"/>
    </source>
</evidence>
<dbReference type="Pfam" id="PF00023">
    <property type="entry name" value="Ank"/>
    <property type="match status" value="1"/>
</dbReference>
<dbReference type="VEuPathDB" id="AmoebaDB:NAEGRDRAFT_72308"/>
<keyword evidence="2 3" id="KW-0040">ANK repeat</keyword>
<dbReference type="RefSeq" id="XP_002672605.1">
    <property type="nucleotide sequence ID" value="XM_002672559.1"/>
</dbReference>
<dbReference type="InterPro" id="IPR036770">
    <property type="entry name" value="Ankyrin_rpt-contain_sf"/>
</dbReference>
<dbReference type="InterPro" id="IPR002110">
    <property type="entry name" value="Ankyrin_rpt"/>
</dbReference>
<evidence type="ECO:0000256" key="4">
    <source>
        <dbReference type="SAM" id="MobiDB-lite"/>
    </source>
</evidence>
<dbReference type="InParanoid" id="D2VTH9"/>
<feature type="region of interest" description="Disordered" evidence="4">
    <location>
        <begin position="173"/>
        <end position="197"/>
    </location>
</feature>
<evidence type="ECO:0000256" key="3">
    <source>
        <dbReference type="PROSITE-ProRule" id="PRU00023"/>
    </source>
</evidence>